<organism evidence="2">
    <name type="scientific">Caldilineaceae bacterium SB0664_bin_27</name>
    <dbReference type="NCBI Taxonomy" id="2605260"/>
    <lineage>
        <taxon>Bacteria</taxon>
        <taxon>Bacillati</taxon>
        <taxon>Chloroflexota</taxon>
        <taxon>Caldilineae</taxon>
        <taxon>Caldilineales</taxon>
        <taxon>Caldilineaceae</taxon>
    </lineage>
</organism>
<evidence type="ECO:0000256" key="1">
    <source>
        <dbReference type="SAM" id="Coils"/>
    </source>
</evidence>
<evidence type="ECO:0000313" key="2">
    <source>
        <dbReference type="EMBL" id="MXY93247.1"/>
    </source>
</evidence>
<reference evidence="2" key="1">
    <citation type="submission" date="2019-09" db="EMBL/GenBank/DDBJ databases">
        <title>Characterisation of the sponge microbiome using genome-centric metagenomics.</title>
        <authorList>
            <person name="Engelberts J.P."/>
            <person name="Robbins S.J."/>
            <person name="De Goeij J.M."/>
            <person name="Aranda M."/>
            <person name="Bell S.C."/>
            <person name="Webster N.S."/>
        </authorList>
    </citation>
    <scope>NUCLEOTIDE SEQUENCE</scope>
    <source>
        <strain evidence="2">SB0664_bin_27</strain>
    </source>
</reference>
<sequence length="48" mass="5660">MAKKIAQIQFTQQQLEQLEELKRQTGLNRTKFVRRAEGFYKLPIGEHG</sequence>
<keyword evidence="1" id="KW-0175">Coiled coil</keyword>
<proteinExistence type="predicted"/>
<dbReference type="AlphaFoldDB" id="A0A6B0YRP7"/>
<accession>A0A6B0YRP7</accession>
<protein>
    <submittedName>
        <fullName evidence="2">Ribbon-helix-helix protein, CopG family</fullName>
    </submittedName>
</protein>
<dbReference type="EMBL" id="VXRG01000065">
    <property type="protein sequence ID" value="MXY93247.1"/>
    <property type="molecule type" value="Genomic_DNA"/>
</dbReference>
<comment type="caution">
    <text evidence="2">The sequence shown here is derived from an EMBL/GenBank/DDBJ whole genome shotgun (WGS) entry which is preliminary data.</text>
</comment>
<gene>
    <name evidence="2" type="ORF">F4Y42_07345</name>
</gene>
<feature type="coiled-coil region" evidence="1">
    <location>
        <begin position="1"/>
        <end position="28"/>
    </location>
</feature>
<name>A0A6B0YRP7_9CHLR</name>
<dbReference type="GO" id="GO:0006355">
    <property type="term" value="P:regulation of DNA-templated transcription"/>
    <property type="evidence" value="ECO:0007669"/>
    <property type="project" value="InterPro"/>
</dbReference>